<proteinExistence type="predicted"/>
<evidence type="ECO:0000313" key="5">
    <source>
        <dbReference type="EMBL" id="KAB7753550.1"/>
    </source>
</evidence>
<keyword evidence="1" id="KW-0805">Transcription regulation</keyword>
<accession>A0A5N5UZA1</accession>
<dbReference type="Pfam" id="PF12833">
    <property type="entry name" value="HTH_18"/>
    <property type="match status" value="1"/>
</dbReference>
<evidence type="ECO:0000256" key="1">
    <source>
        <dbReference type="ARBA" id="ARBA00023015"/>
    </source>
</evidence>
<evidence type="ECO:0000256" key="3">
    <source>
        <dbReference type="ARBA" id="ARBA00023163"/>
    </source>
</evidence>
<protein>
    <submittedName>
        <fullName evidence="5">AraC family transcriptional regulator</fullName>
    </submittedName>
</protein>
<keyword evidence="2" id="KW-0238">DNA-binding</keyword>
<gene>
    <name evidence="5" type="ORF">MPHL21000_20200</name>
</gene>
<feature type="domain" description="HTH araC/xylS-type" evidence="4">
    <location>
        <begin position="227"/>
        <end position="328"/>
    </location>
</feature>
<dbReference type="PROSITE" id="PS00041">
    <property type="entry name" value="HTH_ARAC_FAMILY_1"/>
    <property type="match status" value="1"/>
</dbReference>
<comment type="caution">
    <text evidence="5">The sequence shown here is derived from an EMBL/GenBank/DDBJ whole genome shotgun (WGS) entry which is preliminary data.</text>
</comment>
<name>A0A5N5UZA1_MYCPH</name>
<evidence type="ECO:0000256" key="2">
    <source>
        <dbReference type="ARBA" id="ARBA00023125"/>
    </source>
</evidence>
<dbReference type="SUPFAM" id="SSF46689">
    <property type="entry name" value="Homeodomain-like"/>
    <property type="match status" value="2"/>
</dbReference>
<dbReference type="RefSeq" id="WP_061482047.1">
    <property type="nucleotide sequence ID" value="NZ_ANBO01000034.1"/>
</dbReference>
<dbReference type="Proteomes" id="UP000325690">
    <property type="component" value="Unassembled WGS sequence"/>
</dbReference>
<dbReference type="EMBL" id="ANBP01000034">
    <property type="protein sequence ID" value="KAB7753550.1"/>
    <property type="molecule type" value="Genomic_DNA"/>
</dbReference>
<dbReference type="InterPro" id="IPR018062">
    <property type="entry name" value="HTH_AraC-typ_CS"/>
</dbReference>
<dbReference type="GO" id="GO:0003700">
    <property type="term" value="F:DNA-binding transcription factor activity"/>
    <property type="evidence" value="ECO:0007669"/>
    <property type="project" value="InterPro"/>
</dbReference>
<dbReference type="Gene3D" id="1.10.10.60">
    <property type="entry name" value="Homeodomain-like"/>
    <property type="match status" value="1"/>
</dbReference>
<organism evidence="5 6">
    <name type="scientific">Mycolicibacterium phlei DSM 43239 = CCUG 21000</name>
    <dbReference type="NCBI Taxonomy" id="1226750"/>
    <lineage>
        <taxon>Bacteria</taxon>
        <taxon>Bacillati</taxon>
        <taxon>Actinomycetota</taxon>
        <taxon>Actinomycetes</taxon>
        <taxon>Mycobacteriales</taxon>
        <taxon>Mycobacteriaceae</taxon>
        <taxon>Mycolicibacterium</taxon>
    </lineage>
</organism>
<evidence type="ECO:0000259" key="4">
    <source>
        <dbReference type="PROSITE" id="PS01124"/>
    </source>
</evidence>
<dbReference type="AlphaFoldDB" id="A0A5N5UZA1"/>
<dbReference type="GeneID" id="74301296"/>
<evidence type="ECO:0000313" key="6">
    <source>
        <dbReference type="Proteomes" id="UP000325690"/>
    </source>
</evidence>
<dbReference type="SMART" id="SM00342">
    <property type="entry name" value="HTH_ARAC"/>
    <property type="match status" value="1"/>
</dbReference>
<dbReference type="GO" id="GO:0043565">
    <property type="term" value="F:sequence-specific DNA binding"/>
    <property type="evidence" value="ECO:0007669"/>
    <property type="project" value="InterPro"/>
</dbReference>
<dbReference type="PANTHER" id="PTHR46796">
    <property type="entry name" value="HTH-TYPE TRANSCRIPTIONAL ACTIVATOR RHAS-RELATED"/>
    <property type="match status" value="1"/>
</dbReference>
<reference evidence="5 6" key="1">
    <citation type="submission" date="2012-10" db="EMBL/GenBank/DDBJ databases">
        <title>The draft sequence of the Mycobacterium pheli genome.</title>
        <authorList>
            <person name="Pettersson B.M.F."/>
            <person name="Das S."/>
            <person name="Dasgupta S."/>
            <person name="Bhattacharya A."/>
            <person name="Kirsebom L.A."/>
        </authorList>
    </citation>
    <scope>NUCLEOTIDE SEQUENCE [LARGE SCALE GENOMIC DNA]</scope>
    <source>
        <strain evidence="5 6">CCUG 21000</strain>
    </source>
</reference>
<dbReference type="InterPro" id="IPR009057">
    <property type="entry name" value="Homeodomain-like_sf"/>
</dbReference>
<dbReference type="PANTHER" id="PTHR46796:SF12">
    <property type="entry name" value="HTH-TYPE DNA-BINDING TRANSCRIPTIONAL ACTIVATOR EUTR"/>
    <property type="match status" value="1"/>
</dbReference>
<dbReference type="InterPro" id="IPR050204">
    <property type="entry name" value="AraC_XylS_family_regulators"/>
</dbReference>
<keyword evidence="3" id="KW-0804">Transcription</keyword>
<dbReference type="PROSITE" id="PS01124">
    <property type="entry name" value="HTH_ARAC_FAMILY_2"/>
    <property type="match status" value="1"/>
</dbReference>
<keyword evidence="6" id="KW-1185">Reference proteome</keyword>
<sequence>MIRLVGHVHVPRRSYVEIADPASAEEFLQHAYGTRLRLSRGHALGAPGRFLVHARTSVGPFAIEDIRVAGEVRVTSDPLNRVALVLPRGGRLRSECGRDAAEAAPGEVAVVAQPDAPYLATTLDLHTTSVLLESRVLAEVATGLPAANAQIHFGALAVPDPAATRMLRDTVAYVRDVILPDDVMATPLVLGQAARLLAAVTLSTFPNSFTAKSAPCDRTDHQPVLLRRAIEFMDSNVANDIALADIADAVHVTPRAVQYMFRRHLQTTPLQYLRRLRLHYAHQELQAADRANTTVTAIAARWGFAHTGRFAVMYREVYGCSPQDTLRG</sequence>
<dbReference type="InterPro" id="IPR018060">
    <property type="entry name" value="HTH_AraC"/>
</dbReference>